<evidence type="ECO:0000256" key="2">
    <source>
        <dbReference type="SAM" id="MobiDB-lite"/>
    </source>
</evidence>
<feature type="region of interest" description="Disordered" evidence="2">
    <location>
        <begin position="265"/>
        <end position="325"/>
    </location>
</feature>
<evidence type="ECO:0000313" key="4">
    <source>
        <dbReference type="Proteomes" id="UP000585474"/>
    </source>
</evidence>
<keyword evidence="1" id="KW-0175">Coiled coil</keyword>
<organism evidence="3 4">
    <name type="scientific">Actinidia rufa</name>
    <dbReference type="NCBI Taxonomy" id="165716"/>
    <lineage>
        <taxon>Eukaryota</taxon>
        <taxon>Viridiplantae</taxon>
        <taxon>Streptophyta</taxon>
        <taxon>Embryophyta</taxon>
        <taxon>Tracheophyta</taxon>
        <taxon>Spermatophyta</taxon>
        <taxon>Magnoliopsida</taxon>
        <taxon>eudicotyledons</taxon>
        <taxon>Gunneridae</taxon>
        <taxon>Pentapetalae</taxon>
        <taxon>asterids</taxon>
        <taxon>Ericales</taxon>
        <taxon>Actinidiaceae</taxon>
        <taxon>Actinidia</taxon>
    </lineage>
</organism>
<protein>
    <submittedName>
        <fullName evidence="3">Uncharacterized protein</fullName>
    </submittedName>
</protein>
<sequence length="524" mass="58564">MSQAELTSSGLPIHFLRYTTQIPGSETILSPPRRGGVYEAAFGRLGACTLSPLPDSGVLLQGEAGEELVRIPKQREGVEDEVFLPRGEWEFPSGGRQRYYPCSQILGTPGEFYFVVFILCQWSLTCGFQGRAATNCRLCPRLMQEDGGDPREDRARRLLRGFEGPGFTDLHKHFAVGCTALSTSGGDNTTSGDEGEFVTREDSVEYLGVIRRDIGGAIRRALPAIPDETLLRWLGGKVKGPVYESPIWDVRLQFRFRLCRLEAKPRPRRQRRRQPSLPPKESLSARNVAGRRPFNRNKRADASKGKEAVPSRRLKDSNPTDGAINARGRATEAGLYSRWRHGIRIYVGCFSGSEVVVFASSLASAARSICMTWISIWLADSAELELVKAQNRAVKAENRLAELNEEGSEAGTEVDDLKATVAELKNKLAKAKELAIEDFKASGEFKGSVIDSAATYFSEGFEFCKRQLLYQYPNLGVDVANMAMTQASPRERRGEERRRRSCCDIIIRHRYGRSEYHPTKDWRS</sequence>
<dbReference type="AlphaFoldDB" id="A0A7J0GY41"/>
<keyword evidence="4" id="KW-1185">Reference proteome</keyword>
<accession>A0A7J0GY41</accession>
<gene>
    <name evidence="3" type="ORF">Acr_25g0000570</name>
</gene>
<comment type="caution">
    <text evidence="3">The sequence shown here is derived from an EMBL/GenBank/DDBJ whole genome shotgun (WGS) entry which is preliminary data.</text>
</comment>
<dbReference type="EMBL" id="BJWL01000025">
    <property type="protein sequence ID" value="GFZ15648.1"/>
    <property type="molecule type" value="Genomic_DNA"/>
</dbReference>
<feature type="coiled-coil region" evidence="1">
    <location>
        <begin position="379"/>
        <end position="434"/>
    </location>
</feature>
<proteinExistence type="predicted"/>
<feature type="compositionally biased region" description="Basic and acidic residues" evidence="2">
    <location>
        <begin position="298"/>
        <end position="318"/>
    </location>
</feature>
<evidence type="ECO:0000256" key="1">
    <source>
        <dbReference type="SAM" id="Coils"/>
    </source>
</evidence>
<name>A0A7J0GY41_9ERIC</name>
<reference evidence="3 4" key="1">
    <citation type="submission" date="2019-07" db="EMBL/GenBank/DDBJ databases">
        <title>De Novo Assembly of kiwifruit Actinidia rufa.</title>
        <authorList>
            <person name="Sugita-Konishi S."/>
            <person name="Sato K."/>
            <person name="Mori E."/>
            <person name="Abe Y."/>
            <person name="Kisaki G."/>
            <person name="Hamano K."/>
            <person name="Suezawa K."/>
            <person name="Otani M."/>
            <person name="Fukuda T."/>
            <person name="Manabe T."/>
            <person name="Gomi K."/>
            <person name="Tabuchi M."/>
            <person name="Akimitsu K."/>
            <person name="Kataoka I."/>
        </authorList>
    </citation>
    <scope>NUCLEOTIDE SEQUENCE [LARGE SCALE GENOMIC DNA]</scope>
    <source>
        <strain evidence="4">cv. Fuchu</strain>
    </source>
</reference>
<dbReference type="Proteomes" id="UP000585474">
    <property type="component" value="Unassembled WGS sequence"/>
</dbReference>
<evidence type="ECO:0000313" key="3">
    <source>
        <dbReference type="EMBL" id="GFZ15648.1"/>
    </source>
</evidence>